<sequence>MPLREVMSETSLSKPVLYRMMRAGDFPRQVPLSPRRVAWVRGEVEAWKRAKQDAREAA</sequence>
<dbReference type="AlphaFoldDB" id="A0A396RTH0"/>
<evidence type="ECO:0000313" key="1">
    <source>
        <dbReference type="EMBL" id="RHW17663.1"/>
    </source>
</evidence>
<organism evidence="1 2">
    <name type="scientific">Sphingomonas gilva</name>
    <dbReference type="NCBI Taxonomy" id="2305907"/>
    <lineage>
        <taxon>Bacteria</taxon>
        <taxon>Pseudomonadati</taxon>
        <taxon>Pseudomonadota</taxon>
        <taxon>Alphaproteobacteria</taxon>
        <taxon>Sphingomonadales</taxon>
        <taxon>Sphingomonadaceae</taxon>
        <taxon>Sphingomonas</taxon>
    </lineage>
</organism>
<name>A0A396RTH0_9SPHN</name>
<reference evidence="1 2" key="1">
    <citation type="submission" date="2018-08" db="EMBL/GenBank/DDBJ databases">
        <title>The multiple taxonomic identification of Sphingomonas gilva.</title>
        <authorList>
            <person name="Zhu D."/>
            <person name="Zheng S."/>
        </authorList>
    </citation>
    <scope>NUCLEOTIDE SEQUENCE [LARGE SCALE GENOMIC DNA]</scope>
    <source>
        <strain evidence="1 2">ZDH117</strain>
    </source>
</reference>
<dbReference type="Proteomes" id="UP000266693">
    <property type="component" value="Unassembled WGS sequence"/>
</dbReference>
<dbReference type="Gene3D" id="1.10.238.160">
    <property type="match status" value="1"/>
</dbReference>
<protein>
    <submittedName>
        <fullName evidence="1">AlpA family phage regulatory protein</fullName>
    </submittedName>
</protein>
<dbReference type="InterPro" id="IPR010260">
    <property type="entry name" value="AlpA"/>
</dbReference>
<proteinExistence type="predicted"/>
<comment type="caution">
    <text evidence="1">The sequence shown here is derived from an EMBL/GenBank/DDBJ whole genome shotgun (WGS) entry which is preliminary data.</text>
</comment>
<accession>A0A396RTH0</accession>
<keyword evidence="2" id="KW-1185">Reference proteome</keyword>
<evidence type="ECO:0000313" key="2">
    <source>
        <dbReference type="Proteomes" id="UP000266693"/>
    </source>
</evidence>
<dbReference type="OrthoDB" id="1525365at2"/>
<dbReference type="Pfam" id="PF05930">
    <property type="entry name" value="Phage_AlpA"/>
    <property type="match status" value="1"/>
</dbReference>
<gene>
    <name evidence="1" type="ORF">D1610_09480</name>
</gene>
<dbReference type="EMBL" id="QWLV01000003">
    <property type="protein sequence ID" value="RHW17663.1"/>
    <property type="molecule type" value="Genomic_DNA"/>
</dbReference>